<evidence type="ECO:0000256" key="1">
    <source>
        <dbReference type="SAM" id="MobiDB-lite"/>
    </source>
</evidence>
<evidence type="ECO:0000313" key="2">
    <source>
        <dbReference type="EMBL" id="GAA0160209.1"/>
    </source>
</evidence>
<gene>
    <name evidence="2" type="ORF">LIER_38998</name>
</gene>
<dbReference type="EMBL" id="BAABME010020364">
    <property type="protein sequence ID" value="GAA0160209.1"/>
    <property type="molecule type" value="Genomic_DNA"/>
</dbReference>
<evidence type="ECO:0000313" key="3">
    <source>
        <dbReference type="Proteomes" id="UP001454036"/>
    </source>
</evidence>
<comment type="caution">
    <text evidence="2">The sequence shown here is derived from an EMBL/GenBank/DDBJ whole genome shotgun (WGS) entry which is preliminary data.</text>
</comment>
<dbReference type="PANTHER" id="PTHR36034:SF2">
    <property type="entry name" value="EXPRESSED PROTEIN"/>
    <property type="match status" value="1"/>
</dbReference>
<dbReference type="AlphaFoldDB" id="A0AAV3Q8U4"/>
<reference evidence="2 3" key="1">
    <citation type="submission" date="2024-01" db="EMBL/GenBank/DDBJ databases">
        <title>The complete chloroplast genome sequence of Lithospermum erythrorhizon: insights into the phylogenetic relationship among Boraginaceae species and the maternal lineages of purple gromwells.</title>
        <authorList>
            <person name="Okada T."/>
            <person name="Watanabe K."/>
        </authorList>
    </citation>
    <scope>NUCLEOTIDE SEQUENCE [LARGE SCALE GENOMIC DNA]</scope>
</reference>
<keyword evidence="3" id="KW-1185">Reference proteome</keyword>
<feature type="compositionally biased region" description="Basic and acidic residues" evidence="1">
    <location>
        <begin position="104"/>
        <end position="113"/>
    </location>
</feature>
<feature type="region of interest" description="Disordered" evidence="1">
    <location>
        <begin position="284"/>
        <end position="309"/>
    </location>
</feature>
<accession>A0AAV3Q8U4</accession>
<feature type="region of interest" description="Disordered" evidence="1">
    <location>
        <begin position="99"/>
        <end position="119"/>
    </location>
</feature>
<sequence length="759" mass="83605">MLMLETVSDAFKTATEELPENWREYAEIGSIRSSDRSFVFPGEQVHILACLSACKQDLEIITPFKVAAMMNKNGLGLRNSTEKQNGNTEEEANMVVDGVSDGKGINKRDDSENHVSSGESLLRMEHHRRQTERLLRKISKSHFFVRIAGSDEPLWSKISSKASADAFEMGRSDNTRHGHLRKRNSFNAVVDKGSFDFNTSGGIAREGVQCHALPNGDIVVLLQINVGVDVFSDPLLEVLQFEKYRERDLASQNYENLAPVYPDPCGELLRWLLPMDNPIGSLTRTESTPAMSGPNSRITSTKSNFSASSGPQLFSHFRSYSMSSLPPNKAPTSTVTAPSSRASFDPEEWIHFPYQKSVESETSRREGPLSFRGVPLEPERFSVRCGLEGIYIPGRRWRRKLEIIQPVEINSFVADCNTDDLLCVQIKNIAPAHASNILVYVDAITIVSEDPSRSGLPSSFPIACIEAGNEHSLPDLVLRRGEEHSFILKPALSLWKHTNGRMEGSPPLSRSLSHSSSNEMIHSSSSENQYAVHVSCRCNYTESRLFFKQPTSWQPRIFQDLLISVASESSKQTLSPNGKVAQLPIQVMTLQASNLTSEDLTLTFLAPASFTSIPSVVPLSPSSLSPLSPLASSSRISDQDSDDSQSVDMHKSPSTPANQGQEGEGGSRPVLFNEHTIPISEVLSGDELGCTHIWLQSKAPLGCVPSQSMASIKLEVLPLTDGIITLDSLQIDVKERGVTYIPEHSLKINANWTISAEVV</sequence>
<feature type="compositionally biased region" description="Polar residues" evidence="1">
    <location>
        <begin position="652"/>
        <end position="661"/>
    </location>
</feature>
<organism evidence="2 3">
    <name type="scientific">Lithospermum erythrorhizon</name>
    <name type="common">Purple gromwell</name>
    <name type="synonym">Lithospermum officinale var. erythrorhizon</name>
    <dbReference type="NCBI Taxonomy" id="34254"/>
    <lineage>
        <taxon>Eukaryota</taxon>
        <taxon>Viridiplantae</taxon>
        <taxon>Streptophyta</taxon>
        <taxon>Embryophyta</taxon>
        <taxon>Tracheophyta</taxon>
        <taxon>Spermatophyta</taxon>
        <taxon>Magnoliopsida</taxon>
        <taxon>eudicotyledons</taxon>
        <taxon>Gunneridae</taxon>
        <taxon>Pentapetalae</taxon>
        <taxon>asterids</taxon>
        <taxon>lamiids</taxon>
        <taxon>Boraginales</taxon>
        <taxon>Boraginaceae</taxon>
        <taxon>Boraginoideae</taxon>
        <taxon>Lithospermeae</taxon>
        <taxon>Lithospermum</taxon>
    </lineage>
</organism>
<feature type="region of interest" description="Disordered" evidence="1">
    <location>
        <begin position="628"/>
        <end position="671"/>
    </location>
</feature>
<name>A0AAV3Q8U4_LITER</name>
<proteinExistence type="predicted"/>
<dbReference type="Proteomes" id="UP001454036">
    <property type="component" value="Unassembled WGS sequence"/>
</dbReference>
<protein>
    <submittedName>
        <fullName evidence="2">Uncharacterized protein</fullName>
    </submittedName>
</protein>
<dbReference type="PANTHER" id="PTHR36034">
    <property type="entry name" value="EXPRESSED PROTEIN"/>
    <property type="match status" value="1"/>
</dbReference>